<feature type="domain" description="GmrSD restriction endonucleases N-terminal" evidence="1">
    <location>
        <begin position="11"/>
        <end position="258"/>
    </location>
</feature>
<dbReference type="RefSeq" id="WP_013890496.1">
    <property type="nucleotide sequence ID" value="NC_015674.1"/>
</dbReference>
<dbReference type="Proteomes" id="UP000008387">
    <property type="component" value="Chromosome"/>
</dbReference>
<dbReference type="PANTHER" id="PTHR37292:SF2">
    <property type="entry name" value="DUF262 DOMAIN-CONTAINING PROTEIN"/>
    <property type="match status" value="1"/>
</dbReference>
<dbReference type="AlphaFoldDB" id="F8KTB1"/>
<dbReference type="eggNOG" id="COG1479">
    <property type="taxonomic scope" value="Bacteria"/>
</dbReference>
<proteinExistence type="predicted"/>
<evidence type="ECO:0000313" key="2">
    <source>
        <dbReference type="EMBL" id="CCB80062.1"/>
    </source>
</evidence>
<dbReference type="KEGG" id="hbi:HBZC1_10760"/>
<dbReference type="EMBL" id="FR871757">
    <property type="protein sequence ID" value="CCB80062.1"/>
    <property type="molecule type" value="Genomic_DNA"/>
</dbReference>
<dbReference type="PANTHER" id="PTHR37292">
    <property type="entry name" value="VNG6097C"/>
    <property type="match status" value="1"/>
</dbReference>
<dbReference type="STRING" id="1002804.HBZC1_10760"/>
<evidence type="ECO:0000313" key="3">
    <source>
        <dbReference type="Proteomes" id="UP000008387"/>
    </source>
</evidence>
<dbReference type="HOGENOM" id="CLU_034828_2_0_7"/>
<keyword evidence="3" id="KW-1185">Reference proteome</keyword>
<dbReference type="InterPro" id="IPR004919">
    <property type="entry name" value="GmrSD_N"/>
</dbReference>
<dbReference type="Pfam" id="PF03235">
    <property type="entry name" value="GmrSD_N"/>
    <property type="match status" value="1"/>
</dbReference>
<name>F8KTB1_HELBC</name>
<dbReference type="eggNOG" id="COG3472">
    <property type="taxonomic scope" value="Bacteria"/>
</dbReference>
<protein>
    <recommendedName>
        <fullName evidence="1">GmrSD restriction endonucleases N-terminal domain-containing protein</fullName>
    </recommendedName>
</protein>
<reference evidence="2 3" key="1">
    <citation type="journal article" date="2011" name="J. Bacteriol.">
        <title>Genome sequence of Helicobacter bizzozeronii strain CIII-1, an isolate from human gastric mucosa.</title>
        <authorList>
            <person name="Schott T."/>
            <person name="Rossi M."/>
            <person name="Hanninen M.L."/>
        </authorList>
    </citation>
    <scope>NUCLEOTIDE SEQUENCE [LARGE SCALE GENOMIC DNA]</scope>
    <source>
        <strain evidence="2 3">CIII-1</strain>
    </source>
</reference>
<evidence type="ECO:0000259" key="1">
    <source>
        <dbReference type="Pfam" id="PF03235"/>
    </source>
</evidence>
<accession>F8KTB1</accession>
<sequence>MAGFQSPVSINEAMQKIKSREYLIPAFQREYVWGPEQVARLFDSLMRGYPISSMLFWEVKDESKKSWKFYDFLQHFRPVHKVHNQHFETAGHKDFYAILDGQQRLTSLYLGLFGRYDIHKRNKQWANEDKNFTSNYLYFNLTQSRPTQLSDVEYEFLWLERDKTQPMFVDEHGQKWFRCGAIYDFKNLDEVLDFAIEQGLNKEERKRLLDFFTLIFNTPDQSKINFYLETDQDPEKAVNIFIRINSGGTALGYADILFSVAIANWKEIDARTEIHDLVDQIKNRGFNASKDLILKGFLFLFHNDIRYQIKSFDSGFIQRVEQKWKAIKVAFLETFELLESFGLSGETLGAHNLALPLVYYIYHQNLSDQIVHSIGQQDNRASMKTWVLRAIVFKPLGASSDTTLSNMRRAFIKEFNAQSGVYFDQANMPFPQKAIEIEGKYHQNVDSEFLENNVLFVRFKDPKVFALLALLYPNLDYKNNNFHKDHLHPQSAYAKYQKLSEQGDFKPFEIYDSLVNLQMLDEHKNTSKNAKSLEQWVDENCGGDREGFLQRHLIPNTDLSLENFGGFIEDRRKLLEDKFMEILNK</sequence>
<organism evidence="2 3">
    <name type="scientific">Helicobacter bizzozeronii (strain CIII-1)</name>
    <dbReference type="NCBI Taxonomy" id="1002804"/>
    <lineage>
        <taxon>Bacteria</taxon>
        <taxon>Pseudomonadati</taxon>
        <taxon>Campylobacterota</taxon>
        <taxon>Epsilonproteobacteria</taxon>
        <taxon>Campylobacterales</taxon>
        <taxon>Helicobacteraceae</taxon>
        <taxon>Helicobacter</taxon>
    </lineage>
</organism>
<gene>
    <name evidence="2" type="ordered locus">HBZC1_10760</name>
</gene>